<dbReference type="SUPFAM" id="SSF48371">
    <property type="entry name" value="ARM repeat"/>
    <property type="match status" value="1"/>
</dbReference>
<keyword evidence="1" id="KW-0812">Transmembrane</keyword>
<dbReference type="Pfam" id="PF03130">
    <property type="entry name" value="HEAT_PBS"/>
    <property type="match status" value="1"/>
</dbReference>
<feature type="domain" description="NACHT" evidence="2">
    <location>
        <begin position="121"/>
        <end position="245"/>
    </location>
</feature>
<dbReference type="InterPro" id="IPR004155">
    <property type="entry name" value="PBS_lyase_HEAT"/>
</dbReference>
<dbReference type="EMBL" id="BEHY01000007">
    <property type="protein sequence ID" value="GBD08309.1"/>
    <property type="molecule type" value="Genomic_DNA"/>
</dbReference>
<dbReference type="SUPFAM" id="SSF52540">
    <property type="entry name" value="P-loop containing nucleoside triphosphate hydrolases"/>
    <property type="match status" value="1"/>
</dbReference>
<gene>
    <name evidence="3" type="ORF">HRbin22_00543</name>
</gene>
<dbReference type="InterPro" id="IPR011989">
    <property type="entry name" value="ARM-like"/>
</dbReference>
<keyword evidence="1" id="KW-1133">Transmembrane helix</keyword>
<dbReference type="SMART" id="SM00567">
    <property type="entry name" value="EZ_HEAT"/>
    <property type="match status" value="6"/>
</dbReference>
<dbReference type="Pfam" id="PF13646">
    <property type="entry name" value="HEAT_2"/>
    <property type="match status" value="2"/>
</dbReference>
<keyword evidence="1" id="KW-0472">Membrane</keyword>
<dbReference type="PANTHER" id="PTHR12697">
    <property type="entry name" value="PBS LYASE HEAT-LIKE PROTEIN"/>
    <property type="match status" value="1"/>
</dbReference>
<feature type="transmembrane region" description="Helical" evidence="1">
    <location>
        <begin position="12"/>
        <end position="30"/>
    </location>
</feature>
<dbReference type="Pfam" id="PF05729">
    <property type="entry name" value="NACHT"/>
    <property type="match status" value="1"/>
</dbReference>
<dbReference type="InterPro" id="IPR007111">
    <property type="entry name" value="NACHT_NTPase"/>
</dbReference>
<name>A0A2H5Y4D8_9CHLR</name>
<accession>A0A2H5Y4D8</accession>
<evidence type="ECO:0000313" key="3">
    <source>
        <dbReference type="EMBL" id="GBD08309.1"/>
    </source>
</evidence>
<dbReference type="InterPro" id="IPR027417">
    <property type="entry name" value="P-loop_NTPase"/>
</dbReference>
<organism evidence="3 4">
    <name type="scientific">Candidatus Thermoflexus japonica</name>
    <dbReference type="NCBI Taxonomy" id="2035417"/>
    <lineage>
        <taxon>Bacteria</taxon>
        <taxon>Bacillati</taxon>
        <taxon>Chloroflexota</taxon>
        <taxon>Thermoflexia</taxon>
        <taxon>Thermoflexales</taxon>
        <taxon>Thermoflexaceae</taxon>
        <taxon>Thermoflexus</taxon>
    </lineage>
</organism>
<dbReference type="Gene3D" id="3.40.50.300">
    <property type="entry name" value="P-loop containing nucleotide triphosphate hydrolases"/>
    <property type="match status" value="1"/>
</dbReference>
<dbReference type="AlphaFoldDB" id="A0A2H5Y4D8"/>
<evidence type="ECO:0000313" key="4">
    <source>
        <dbReference type="Proteomes" id="UP000236642"/>
    </source>
</evidence>
<dbReference type="PROSITE" id="PS50837">
    <property type="entry name" value="NACHT"/>
    <property type="match status" value="1"/>
</dbReference>
<dbReference type="InterPro" id="IPR016024">
    <property type="entry name" value="ARM-type_fold"/>
</dbReference>
<dbReference type="Proteomes" id="UP000236642">
    <property type="component" value="Unassembled WGS sequence"/>
</dbReference>
<evidence type="ECO:0000256" key="1">
    <source>
        <dbReference type="SAM" id="Phobius"/>
    </source>
</evidence>
<sequence>MGFPGSWRFDPLSALIGAALASLGAGLLYGGRRPLRRLYEGTRERLDQARQRLRLSAETQYRHWLLEQLPGWIAWSALDPRLVPCLIEPPLSPPLPHPSTRVEEPLPESELPLGQVIRAVSRLFLYGPPGSGRTGALCWLIRETLAGHLKWKTQSAPLPFYIRLPLLAPDPVAPPEAALAEALSGTVPMILRARLSGMIRTALRDGTALLLLDELEEVPPSRRSELLGWLGRLLESYPDTHVVLAGAGIATRQVEALGFLPFALASWSEDTVRMFVERWAQVSGAPASELEERLKAWKTPRPVRLRPADAVAAVVLRHDRPGGPELYDAILDRMLQGIAGRTALTPPTARLILGQLALQLLNEERFIITLEDMEQALIRSIPALAPPGGRRNLDQAIERLTDPGRPVVPIDEQRGHFRHPLLQAYLAAWALAQSGDNTTLMPHLDDPRWADVFTFYAALGPMSGIIDRVLTEPDDAFHTRLLHMARWIAVASPRAPWRPHGMAALGRVFLKPGLPMTLRLRVVEALVATGDRGVPVLFHKALRHPDPEIRIAAIRGLGWLGEESDLPFLEQALTDPDPEVRRAAITALGEHRTGAAMQRLVLLLLEAEESLRRLAAEALQTYPEGPQLLQEATEETDWRTRRAAAFALALIPEEWAKARLETLAREDPEWLVRSAALDALTLWEKNRQPPALDLRPVVVEQQGWLIEWAVQEGEAIGERSSAIHSLYRALERGSEGVRRAAILTLARVGDQEALAPLRILAFDPQIDRLIRDLAFRALEVIARRTGARVL</sequence>
<comment type="caution">
    <text evidence="3">The sequence shown here is derived from an EMBL/GenBank/DDBJ whole genome shotgun (WGS) entry which is preliminary data.</text>
</comment>
<dbReference type="PANTHER" id="PTHR12697:SF5">
    <property type="entry name" value="DEOXYHYPUSINE HYDROXYLASE"/>
    <property type="match status" value="1"/>
</dbReference>
<proteinExistence type="predicted"/>
<evidence type="ECO:0000259" key="2">
    <source>
        <dbReference type="PROSITE" id="PS50837"/>
    </source>
</evidence>
<protein>
    <recommendedName>
        <fullName evidence="2">NACHT domain-containing protein</fullName>
    </recommendedName>
</protein>
<reference evidence="4" key="1">
    <citation type="submission" date="2017-09" db="EMBL/GenBank/DDBJ databases">
        <title>Metaegenomics of thermophilic ammonia-oxidizing enrichment culture.</title>
        <authorList>
            <person name="Kato S."/>
            <person name="Suzuki K."/>
        </authorList>
    </citation>
    <scope>NUCLEOTIDE SEQUENCE [LARGE SCALE GENOMIC DNA]</scope>
</reference>
<dbReference type="Gene3D" id="1.25.10.10">
    <property type="entry name" value="Leucine-rich Repeat Variant"/>
    <property type="match status" value="2"/>
</dbReference>
<dbReference type="GO" id="GO:0016491">
    <property type="term" value="F:oxidoreductase activity"/>
    <property type="evidence" value="ECO:0007669"/>
    <property type="project" value="TreeGrafter"/>
</dbReference>